<name>A0ABY6LA32_9ARAC</name>
<feature type="compositionally biased region" description="Basic and acidic residues" evidence="2">
    <location>
        <begin position="124"/>
        <end position="139"/>
    </location>
</feature>
<evidence type="ECO:0000313" key="3">
    <source>
        <dbReference type="EMBL" id="UYV76305.1"/>
    </source>
</evidence>
<organism evidence="3 4">
    <name type="scientific">Cordylochernes scorpioides</name>
    <dbReference type="NCBI Taxonomy" id="51811"/>
    <lineage>
        <taxon>Eukaryota</taxon>
        <taxon>Metazoa</taxon>
        <taxon>Ecdysozoa</taxon>
        <taxon>Arthropoda</taxon>
        <taxon>Chelicerata</taxon>
        <taxon>Arachnida</taxon>
        <taxon>Pseudoscorpiones</taxon>
        <taxon>Cheliferoidea</taxon>
        <taxon>Chernetidae</taxon>
        <taxon>Cordylochernes</taxon>
    </lineage>
</organism>
<dbReference type="InterPro" id="IPR043573">
    <property type="entry name" value="Fig4-like"/>
</dbReference>
<gene>
    <name evidence="3" type="ORF">LAZ67_13003306</name>
</gene>
<reference evidence="3 4" key="1">
    <citation type="submission" date="2022-01" db="EMBL/GenBank/DDBJ databases">
        <title>A chromosomal length assembly of Cordylochernes scorpioides.</title>
        <authorList>
            <person name="Zeh D."/>
            <person name="Zeh J."/>
        </authorList>
    </citation>
    <scope>NUCLEOTIDE SEQUENCE [LARGE SCALE GENOMIC DNA]</scope>
    <source>
        <strain evidence="3">IN4F17</strain>
        <tissue evidence="3">Whole Body</tissue>
    </source>
</reference>
<evidence type="ECO:0000256" key="2">
    <source>
        <dbReference type="SAM" id="MobiDB-lite"/>
    </source>
</evidence>
<evidence type="ECO:0000256" key="1">
    <source>
        <dbReference type="ARBA" id="ARBA00022801"/>
    </source>
</evidence>
<sequence length="159" mass="18127">MPPSEGSHVQVHPLFRTMQKMALYETKTRFYIIGSNNTQTKFRVLKIDRTEPHELVVVDDQIEYSSKQMKDMLNTIHAGNKNTSLKSTGTGFVRIVSAFGIVDGSLRHTCDRHTLGMEADAEEPGLHAERDSERWREDGPIEAGATRRHKIITYEEDNK</sequence>
<dbReference type="EMBL" id="CP092875">
    <property type="protein sequence ID" value="UYV76305.1"/>
    <property type="molecule type" value="Genomic_DNA"/>
</dbReference>
<protein>
    <submittedName>
        <fullName evidence="3">FIG4</fullName>
    </submittedName>
</protein>
<evidence type="ECO:0000313" key="4">
    <source>
        <dbReference type="Proteomes" id="UP001235939"/>
    </source>
</evidence>
<feature type="region of interest" description="Disordered" evidence="2">
    <location>
        <begin position="116"/>
        <end position="159"/>
    </location>
</feature>
<dbReference type="PANTHER" id="PTHR45738:SF5">
    <property type="entry name" value="POLYPHOSPHOINOSITIDE PHOSPHATASE"/>
    <property type="match status" value="1"/>
</dbReference>
<keyword evidence="1" id="KW-0378">Hydrolase</keyword>
<dbReference type="PANTHER" id="PTHR45738">
    <property type="entry name" value="POLYPHOSPHOINOSITIDE PHOSPHATASE"/>
    <property type="match status" value="1"/>
</dbReference>
<keyword evidence="4" id="KW-1185">Reference proteome</keyword>
<proteinExistence type="predicted"/>
<accession>A0ABY6LA32</accession>
<dbReference type="Proteomes" id="UP001235939">
    <property type="component" value="Chromosome 13"/>
</dbReference>